<comment type="caution">
    <text evidence="2">The sequence shown here is derived from an EMBL/GenBank/DDBJ whole genome shotgun (WGS) entry which is preliminary data.</text>
</comment>
<proteinExistence type="predicted"/>
<feature type="coiled-coil region" evidence="1">
    <location>
        <begin position="218"/>
        <end position="245"/>
    </location>
</feature>
<evidence type="ECO:0000313" key="3">
    <source>
        <dbReference type="Proteomes" id="UP000054537"/>
    </source>
</evidence>
<keyword evidence="1" id="KW-0175">Coiled coil</keyword>
<organism evidence="2 3">
    <name type="scientific">Actinoplanes utahensis</name>
    <dbReference type="NCBI Taxonomy" id="1869"/>
    <lineage>
        <taxon>Bacteria</taxon>
        <taxon>Bacillati</taxon>
        <taxon>Actinomycetota</taxon>
        <taxon>Actinomycetes</taxon>
        <taxon>Micromonosporales</taxon>
        <taxon>Micromonosporaceae</taxon>
        <taxon>Actinoplanes</taxon>
    </lineage>
</organism>
<keyword evidence="3" id="KW-1185">Reference proteome</keyword>
<evidence type="ECO:0000313" key="2">
    <source>
        <dbReference type="EMBL" id="KHD77407.1"/>
    </source>
</evidence>
<reference evidence="2 3" key="1">
    <citation type="submission" date="2014-10" db="EMBL/GenBank/DDBJ databases">
        <title>Draft genome sequence of Actinoplanes utahensis NRRL 12052.</title>
        <authorList>
            <person name="Velasco-Bucheli B."/>
            <person name="del Cerro C."/>
            <person name="Hormigo D."/>
            <person name="Garcia J.L."/>
            <person name="Acebal C."/>
            <person name="Arroyo M."/>
            <person name="de la Mata I."/>
        </authorList>
    </citation>
    <scope>NUCLEOTIDE SEQUENCE [LARGE SCALE GENOMIC DNA]</scope>
    <source>
        <strain evidence="2 3">NRRL 12052</strain>
    </source>
</reference>
<dbReference type="EMBL" id="JRTT01000011">
    <property type="protein sequence ID" value="KHD77407.1"/>
    <property type="molecule type" value="Genomic_DNA"/>
</dbReference>
<protein>
    <submittedName>
        <fullName evidence="2">Uncharacterized protein</fullName>
    </submittedName>
</protein>
<dbReference type="STRING" id="1869.MB27_11775"/>
<sequence length="319" mass="34496">MSAVEGADPVRVLRTLRDALAAAGDAVDAAVAGGQVSLTVIAELDDALGRTPTMAAAVQGLLDRADPGQAVAADMRRWSAELAGLSARLAGLRDELNRAAATEDRVREAAAEAEREQQRLDDLRRAERMAGRLDELRDARERLEAEHGALRDRLDAQERAFWPPLDRAIDVLARNAADLQAATADRGRRAAELAGQVVAARTELEQSHEAAAHSSRQIELLRTEITAAAERQRQLAAEMNQLAERHRRHAEADRELAEALNSGGAEEGAVPNIAEARTRLAGIEEQLTEIDRVLRDSLLDAGRRDPLSANQIRPGGRTS</sequence>
<accession>A0A0A6XBE5</accession>
<evidence type="ECO:0000256" key="1">
    <source>
        <dbReference type="SAM" id="Coils"/>
    </source>
</evidence>
<dbReference type="Proteomes" id="UP000054537">
    <property type="component" value="Unassembled WGS sequence"/>
</dbReference>
<gene>
    <name evidence="2" type="ORF">MB27_11775</name>
</gene>
<name>A0A0A6XBE5_ACTUT</name>
<dbReference type="AlphaFoldDB" id="A0A0A6XBE5"/>
<feature type="coiled-coil region" evidence="1">
    <location>
        <begin position="75"/>
        <end position="160"/>
    </location>
</feature>